<sequence>MASKRRNMFYQNKKQETTEIEGEWEMTSKLSYTNSPSSVQLSPIRRCQWWVNKKNRGRYRDLNIQLMAANSRNRLRSPNWRQGTSGSSVCSRRICNLLVLKELCLGAVILAQDNFRSFAQKKGSLAATSLVQLGYLLCGKKQSDFHICPRKSTSRFREAGVFRLHVCLSFPGVQHDVPGGTASSDNGLAESTHTNSCSGPNIFELSEVEGSVSTTSQDRYIRATEALSHLTTVKYFVIGYLFRVRFKGVTLNGDDAI</sequence>
<protein>
    <submittedName>
        <fullName evidence="1">Uncharacterized protein</fullName>
    </submittedName>
</protein>
<gene>
    <name evidence="1" type="ORF">AAG570_001376</name>
</gene>
<evidence type="ECO:0000313" key="2">
    <source>
        <dbReference type="Proteomes" id="UP001558652"/>
    </source>
</evidence>
<name>A0ABD0YBP7_9HEMI</name>
<reference evidence="1 2" key="1">
    <citation type="submission" date="2024-07" db="EMBL/GenBank/DDBJ databases">
        <title>Chromosome-level genome assembly of the water stick insect Ranatra chinensis (Heteroptera: Nepidae).</title>
        <authorList>
            <person name="Liu X."/>
        </authorList>
    </citation>
    <scope>NUCLEOTIDE SEQUENCE [LARGE SCALE GENOMIC DNA]</scope>
    <source>
        <strain evidence="1">Cailab_2021Rc</strain>
        <tissue evidence="1">Muscle</tissue>
    </source>
</reference>
<dbReference type="Proteomes" id="UP001558652">
    <property type="component" value="Unassembled WGS sequence"/>
</dbReference>
<comment type="caution">
    <text evidence="1">The sequence shown here is derived from an EMBL/GenBank/DDBJ whole genome shotgun (WGS) entry which is preliminary data.</text>
</comment>
<dbReference type="AlphaFoldDB" id="A0ABD0YBP7"/>
<evidence type="ECO:0000313" key="1">
    <source>
        <dbReference type="EMBL" id="KAL1124755.1"/>
    </source>
</evidence>
<accession>A0ABD0YBP7</accession>
<keyword evidence="2" id="KW-1185">Reference proteome</keyword>
<dbReference type="EMBL" id="JBFDAA010000010">
    <property type="protein sequence ID" value="KAL1124755.1"/>
    <property type="molecule type" value="Genomic_DNA"/>
</dbReference>
<proteinExistence type="predicted"/>
<organism evidence="1 2">
    <name type="scientific">Ranatra chinensis</name>
    <dbReference type="NCBI Taxonomy" id="642074"/>
    <lineage>
        <taxon>Eukaryota</taxon>
        <taxon>Metazoa</taxon>
        <taxon>Ecdysozoa</taxon>
        <taxon>Arthropoda</taxon>
        <taxon>Hexapoda</taxon>
        <taxon>Insecta</taxon>
        <taxon>Pterygota</taxon>
        <taxon>Neoptera</taxon>
        <taxon>Paraneoptera</taxon>
        <taxon>Hemiptera</taxon>
        <taxon>Heteroptera</taxon>
        <taxon>Panheteroptera</taxon>
        <taxon>Nepomorpha</taxon>
        <taxon>Nepidae</taxon>
        <taxon>Ranatrinae</taxon>
        <taxon>Ranatra</taxon>
    </lineage>
</organism>